<accession>A0ABQ8RWJ7</accession>
<dbReference type="Proteomes" id="UP001148838">
    <property type="component" value="Unassembled WGS sequence"/>
</dbReference>
<organism evidence="2 3">
    <name type="scientific">Periplaneta americana</name>
    <name type="common">American cockroach</name>
    <name type="synonym">Blatta americana</name>
    <dbReference type="NCBI Taxonomy" id="6978"/>
    <lineage>
        <taxon>Eukaryota</taxon>
        <taxon>Metazoa</taxon>
        <taxon>Ecdysozoa</taxon>
        <taxon>Arthropoda</taxon>
        <taxon>Hexapoda</taxon>
        <taxon>Insecta</taxon>
        <taxon>Pterygota</taxon>
        <taxon>Neoptera</taxon>
        <taxon>Polyneoptera</taxon>
        <taxon>Dictyoptera</taxon>
        <taxon>Blattodea</taxon>
        <taxon>Blattoidea</taxon>
        <taxon>Blattidae</taxon>
        <taxon>Blattinae</taxon>
        <taxon>Periplaneta</taxon>
    </lineage>
</organism>
<evidence type="ECO:0000313" key="2">
    <source>
        <dbReference type="EMBL" id="KAJ4426002.1"/>
    </source>
</evidence>
<dbReference type="EMBL" id="JAJSOF020000041">
    <property type="protein sequence ID" value="KAJ4426002.1"/>
    <property type="molecule type" value="Genomic_DNA"/>
</dbReference>
<gene>
    <name evidence="2" type="ORF">ANN_27629</name>
</gene>
<sequence>MIKTEPGIDPLAIEGDDTDLEAKQSWSEFKCVGVFKNRLEMDVIKTEPEVDPLAIEPSDDAVREEAPDEETTVESTNSISGFKWEIKFEEVEVPSLVIKSEPEDAQQDEVAQNAKPAVGEEAPERVRKRRTPVPLPAEESRKHPRHMPEIKIPRKSAVAKFRLLTEHDYLAKYLHKIGIYRNPNCPLCNKEEEMTEDHLITCEVLPNGSTTEKCWRASTLMASLPKPSIG</sequence>
<reference evidence="2 3" key="1">
    <citation type="journal article" date="2022" name="Allergy">
        <title>Genome assembly and annotation of Periplaneta americana reveal a comprehensive cockroach allergen profile.</title>
        <authorList>
            <person name="Wang L."/>
            <person name="Xiong Q."/>
            <person name="Saelim N."/>
            <person name="Wang L."/>
            <person name="Nong W."/>
            <person name="Wan A.T."/>
            <person name="Shi M."/>
            <person name="Liu X."/>
            <person name="Cao Q."/>
            <person name="Hui J.H.L."/>
            <person name="Sookrung N."/>
            <person name="Leung T.F."/>
            <person name="Tungtrongchitr A."/>
            <person name="Tsui S.K.W."/>
        </authorList>
    </citation>
    <scope>NUCLEOTIDE SEQUENCE [LARGE SCALE GENOMIC DNA]</scope>
    <source>
        <strain evidence="2">PWHHKU_190912</strain>
    </source>
</reference>
<keyword evidence="3" id="KW-1185">Reference proteome</keyword>
<evidence type="ECO:0000256" key="1">
    <source>
        <dbReference type="SAM" id="MobiDB-lite"/>
    </source>
</evidence>
<name>A0ABQ8RWJ7_PERAM</name>
<feature type="region of interest" description="Disordered" evidence="1">
    <location>
        <begin position="101"/>
        <end position="145"/>
    </location>
</feature>
<evidence type="ECO:0000313" key="3">
    <source>
        <dbReference type="Proteomes" id="UP001148838"/>
    </source>
</evidence>
<proteinExistence type="predicted"/>
<protein>
    <submittedName>
        <fullName evidence="2">Uncharacterized protein</fullName>
    </submittedName>
</protein>
<comment type="caution">
    <text evidence="2">The sequence shown here is derived from an EMBL/GenBank/DDBJ whole genome shotgun (WGS) entry which is preliminary data.</text>
</comment>
<feature type="region of interest" description="Disordered" evidence="1">
    <location>
        <begin position="50"/>
        <end position="77"/>
    </location>
</feature>